<dbReference type="PROSITE" id="PS51085">
    <property type="entry name" value="2FE2S_FER_2"/>
    <property type="match status" value="1"/>
</dbReference>
<dbReference type="GO" id="GO:0046872">
    <property type="term" value="F:metal ion binding"/>
    <property type="evidence" value="ECO:0007669"/>
    <property type="project" value="UniProtKB-KW"/>
</dbReference>
<gene>
    <name evidence="8" type="ORF">DA075_32965</name>
</gene>
<keyword evidence="3" id="KW-0479">Metal-binding</keyword>
<dbReference type="OrthoDB" id="9799640at2"/>
<feature type="domain" description="2Fe-2S ferredoxin-type" evidence="7">
    <location>
        <begin position="2"/>
        <end position="106"/>
    </location>
</feature>
<dbReference type="RefSeq" id="WP_099957320.1">
    <property type="nucleotide sequence ID" value="NZ_CP028844.1"/>
</dbReference>
<evidence type="ECO:0000256" key="2">
    <source>
        <dbReference type="ARBA" id="ARBA00022714"/>
    </source>
</evidence>
<dbReference type="Pfam" id="PF00111">
    <property type="entry name" value="Fer2"/>
    <property type="match status" value="1"/>
</dbReference>
<dbReference type="GO" id="GO:0140647">
    <property type="term" value="P:P450-containing electron transport chain"/>
    <property type="evidence" value="ECO:0007669"/>
    <property type="project" value="InterPro"/>
</dbReference>
<comment type="similarity">
    <text evidence="1">Belongs to the adrenodoxin/putidaredoxin family.</text>
</comment>
<dbReference type="InterPro" id="IPR036010">
    <property type="entry name" value="2Fe-2S_ferredoxin-like_sf"/>
</dbReference>
<keyword evidence="5" id="KW-0411">Iron-sulfur</keyword>
<organism evidence="8 9">
    <name type="scientific">Methylobacterium currus</name>
    <dbReference type="NCBI Taxonomy" id="2051553"/>
    <lineage>
        <taxon>Bacteria</taxon>
        <taxon>Pseudomonadati</taxon>
        <taxon>Pseudomonadota</taxon>
        <taxon>Alphaproteobacteria</taxon>
        <taxon>Hyphomicrobiales</taxon>
        <taxon>Methylobacteriaceae</taxon>
        <taxon>Methylobacterium</taxon>
    </lineage>
</organism>
<dbReference type="InterPro" id="IPR001055">
    <property type="entry name" value="Adrenodoxin-like"/>
</dbReference>
<evidence type="ECO:0000313" key="8">
    <source>
        <dbReference type="EMBL" id="AWB25663.1"/>
    </source>
</evidence>
<protein>
    <submittedName>
        <fullName evidence="8">Ferredoxin</fullName>
    </submittedName>
</protein>
<dbReference type="GO" id="GO:0005829">
    <property type="term" value="C:cytosol"/>
    <property type="evidence" value="ECO:0007669"/>
    <property type="project" value="TreeGrafter"/>
</dbReference>
<accession>A0A2R4WVV9</accession>
<dbReference type="InterPro" id="IPR001041">
    <property type="entry name" value="2Fe-2S_ferredoxin-type"/>
</dbReference>
<reference evidence="8 9" key="1">
    <citation type="submission" date="2018-04" db="EMBL/GenBank/DDBJ databases">
        <title>Methylobacterium sp. PR1016A genome.</title>
        <authorList>
            <person name="Park W."/>
        </authorList>
    </citation>
    <scope>NUCLEOTIDE SEQUENCE [LARGE SCALE GENOMIC DNA]</scope>
    <source>
        <strain evidence="8 9">PR1016A</strain>
    </source>
</reference>
<dbReference type="GO" id="GO:0051537">
    <property type="term" value="F:2 iron, 2 sulfur cluster binding"/>
    <property type="evidence" value="ECO:0007669"/>
    <property type="project" value="UniProtKB-KW"/>
</dbReference>
<evidence type="ECO:0000256" key="1">
    <source>
        <dbReference type="ARBA" id="ARBA00010914"/>
    </source>
</evidence>
<dbReference type="EMBL" id="CP028844">
    <property type="protein sequence ID" value="AWB25663.1"/>
    <property type="molecule type" value="Genomic_DNA"/>
</dbReference>
<keyword evidence="9" id="KW-1185">Reference proteome</keyword>
<evidence type="ECO:0000256" key="4">
    <source>
        <dbReference type="ARBA" id="ARBA00023004"/>
    </source>
</evidence>
<evidence type="ECO:0000259" key="7">
    <source>
        <dbReference type="PROSITE" id="PS51085"/>
    </source>
</evidence>
<dbReference type="SUPFAM" id="SSF54292">
    <property type="entry name" value="2Fe-2S ferredoxin-like"/>
    <property type="match status" value="1"/>
</dbReference>
<dbReference type="AlphaFoldDB" id="A0A2R4WVV9"/>
<dbReference type="Proteomes" id="UP000244755">
    <property type="component" value="Chromosome 2"/>
</dbReference>
<dbReference type="Gene3D" id="3.10.20.30">
    <property type="match status" value="1"/>
</dbReference>
<dbReference type="PANTHER" id="PTHR23426:SF65">
    <property type="entry name" value="FERREDOXIN-2, MITOCHONDRIAL"/>
    <property type="match status" value="1"/>
</dbReference>
<proteinExistence type="inferred from homology"/>
<sequence>MVGIVFVSADGGEREVEAPVGATVMLAAIRNDIRGIDAECGGSLNCATCHVYLDPACLPLVPGPSHDEAALLAHVSAERRPTSRLSCQIAIAPGLPRLRVALPEHQTCPF</sequence>
<evidence type="ECO:0000313" key="9">
    <source>
        <dbReference type="Proteomes" id="UP000244755"/>
    </source>
</evidence>
<keyword evidence="2" id="KW-0001">2Fe-2S</keyword>
<dbReference type="PANTHER" id="PTHR23426">
    <property type="entry name" value="FERREDOXIN/ADRENODOXIN"/>
    <property type="match status" value="1"/>
</dbReference>
<comment type="cofactor">
    <cofactor evidence="6">
        <name>[2Fe-2S] cluster</name>
        <dbReference type="ChEBI" id="CHEBI:190135"/>
    </cofactor>
</comment>
<dbReference type="GO" id="GO:0009055">
    <property type="term" value="F:electron transfer activity"/>
    <property type="evidence" value="ECO:0007669"/>
    <property type="project" value="TreeGrafter"/>
</dbReference>
<dbReference type="KEGG" id="mee:DA075_32965"/>
<dbReference type="CDD" id="cd00207">
    <property type="entry name" value="fer2"/>
    <property type="match status" value="1"/>
</dbReference>
<name>A0A2R4WVV9_9HYPH</name>
<dbReference type="InterPro" id="IPR012675">
    <property type="entry name" value="Beta-grasp_dom_sf"/>
</dbReference>
<evidence type="ECO:0000256" key="3">
    <source>
        <dbReference type="ARBA" id="ARBA00022723"/>
    </source>
</evidence>
<evidence type="ECO:0000256" key="6">
    <source>
        <dbReference type="ARBA" id="ARBA00034078"/>
    </source>
</evidence>
<evidence type="ECO:0000256" key="5">
    <source>
        <dbReference type="ARBA" id="ARBA00023014"/>
    </source>
</evidence>
<keyword evidence="4" id="KW-0408">Iron</keyword>